<dbReference type="InterPro" id="IPR024679">
    <property type="entry name" value="Ipi1_N"/>
</dbReference>
<reference evidence="6" key="1">
    <citation type="journal article" date="2020" name="Stud. Mycol.">
        <title>101 Dothideomycetes genomes: a test case for predicting lifestyles and emergence of pathogens.</title>
        <authorList>
            <person name="Haridas S."/>
            <person name="Albert R."/>
            <person name="Binder M."/>
            <person name="Bloem J."/>
            <person name="Labutti K."/>
            <person name="Salamov A."/>
            <person name="Andreopoulos B."/>
            <person name="Baker S."/>
            <person name="Barry K."/>
            <person name="Bills G."/>
            <person name="Bluhm B."/>
            <person name="Cannon C."/>
            <person name="Castanera R."/>
            <person name="Culley D."/>
            <person name="Daum C."/>
            <person name="Ezra D."/>
            <person name="Gonzalez J."/>
            <person name="Henrissat B."/>
            <person name="Kuo A."/>
            <person name="Liang C."/>
            <person name="Lipzen A."/>
            <person name="Lutzoni F."/>
            <person name="Magnuson J."/>
            <person name="Mondo S."/>
            <person name="Nolan M."/>
            <person name="Ohm R."/>
            <person name="Pangilinan J."/>
            <person name="Park H.-J."/>
            <person name="Ramirez L."/>
            <person name="Alfaro M."/>
            <person name="Sun H."/>
            <person name="Tritt A."/>
            <person name="Yoshinaga Y."/>
            <person name="Zwiers L.-H."/>
            <person name="Turgeon B."/>
            <person name="Goodwin S."/>
            <person name="Spatafora J."/>
            <person name="Crous P."/>
            <person name="Grigoriev I."/>
        </authorList>
    </citation>
    <scope>NUCLEOTIDE SEQUENCE</scope>
    <source>
        <strain evidence="6">CBS 121739</strain>
    </source>
</reference>
<dbReference type="Proteomes" id="UP000799437">
    <property type="component" value="Unassembled WGS sequence"/>
</dbReference>
<proteinExistence type="inferred from homology"/>
<dbReference type="RefSeq" id="XP_033595851.1">
    <property type="nucleotide sequence ID" value="XM_033739851.1"/>
</dbReference>
<dbReference type="GO" id="GO:0120330">
    <property type="term" value="C:rixosome complex"/>
    <property type="evidence" value="ECO:0007669"/>
    <property type="project" value="UniProtKB-UniRule"/>
</dbReference>
<name>A0A6A6VUV8_9PEZI</name>
<evidence type="ECO:0000256" key="2">
    <source>
        <dbReference type="ARBA" id="ARBA00023242"/>
    </source>
</evidence>
<dbReference type="PANTHER" id="PTHR16056">
    <property type="entry name" value="REGULATOR OF MICROTUBULE DYNAMICS PROTEIN"/>
    <property type="match status" value="1"/>
</dbReference>
<feature type="compositionally biased region" description="Basic and acidic residues" evidence="4">
    <location>
        <begin position="1"/>
        <end position="12"/>
    </location>
</feature>
<sequence length="335" mass="36780">MAGSTKKKDFQKTKHRVGKAKPKPTNATNTSFKAKSITVKQQALSTTAPNSSSQFAHYLALVTHKGDSQRRDAVAFLTTAVTSTPPNQPLPQPVSVIIEKSQQLILDGTRSVREQLLKLYQSLPPTEIDVRSSESLLLYIRAAMTHLSSEIRNSSLDFLGWLLQVDGTGAVSSQGGWVKTLQCFVSLLGWREHTATGAWTGPKLSFGNAGSDVKAMAKQLQALAAFIRAGLHPHNRDSDGIQNADSWFPLRNTESHLISGRSNAFSYLSLHGATRNEDTEMYEDREDRQRIFHALFQNAITKGVQQAQREAGEMGRASVQVKKAVSDGMADFVDE</sequence>
<comment type="subcellular location">
    <subcellularLocation>
        <location evidence="1 3">Nucleus</location>
    </subcellularLocation>
</comment>
<keyword evidence="3" id="KW-0698">rRNA processing</keyword>
<evidence type="ECO:0000256" key="4">
    <source>
        <dbReference type="SAM" id="MobiDB-lite"/>
    </source>
</evidence>
<feature type="compositionally biased region" description="Basic residues" evidence="4">
    <location>
        <begin position="13"/>
        <end position="22"/>
    </location>
</feature>
<evidence type="ECO:0000313" key="6">
    <source>
        <dbReference type="EMBL" id="KAF2753400.1"/>
    </source>
</evidence>
<comment type="function">
    <text evidence="3">Component of the RIX1 complex required for processing of ITS2 sequences from 35S pre-rRNA.</text>
</comment>
<evidence type="ECO:0000313" key="7">
    <source>
        <dbReference type="Proteomes" id="UP000799437"/>
    </source>
</evidence>
<dbReference type="PANTHER" id="PTHR16056:SF2">
    <property type="entry name" value="TESTIS-EXPRESSED PROTEIN 10"/>
    <property type="match status" value="1"/>
</dbReference>
<dbReference type="Pfam" id="PF12333">
    <property type="entry name" value="Ipi1_N"/>
    <property type="match status" value="1"/>
</dbReference>
<evidence type="ECO:0000256" key="3">
    <source>
        <dbReference type="RuleBase" id="RU368021"/>
    </source>
</evidence>
<feature type="region of interest" description="Disordered" evidence="4">
    <location>
        <begin position="1"/>
        <end position="30"/>
    </location>
</feature>
<dbReference type="AlphaFoldDB" id="A0A6A6VUV8"/>
<organism evidence="6 7">
    <name type="scientific">Pseudovirgaria hyperparasitica</name>
    <dbReference type="NCBI Taxonomy" id="470096"/>
    <lineage>
        <taxon>Eukaryota</taxon>
        <taxon>Fungi</taxon>
        <taxon>Dikarya</taxon>
        <taxon>Ascomycota</taxon>
        <taxon>Pezizomycotina</taxon>
        <taxon>Dothideomycetes</taxon>
        <taxon>Dothideomycetes incertae sedis</taxon>
        <taxon>Acrospermales</taxon>
        <taxon>Acrospermaceae</taxon>
        <taxon>Pseudovirgaria</taxon>
    </lineage>
</organism>
<dbReference type="EMBL" id="ML996584">
    <property type="protein sequence ID" value="KAF2753400.1"/>
    <property type="molecule type" value="Genomic_DNA"/>
</dbReference>
<dbReference type="GO" id="GO:0006364">
    <property type="term" value="P:rRNA processing"/>
    <property type="evidence" value="ECO:0007669"/>
    <property type="project" value="UniProtKB-UniRule"/>
</dbReference>
<keyword evidence="7" id="KW-1185">Reference proteome</keyword>
<dbReference type="OrthoDB" id="361362at2759"/>
<comment type="similarity">
    <text evidence="3">Belongs to the IPI1/TEX10 family.</text>
</comment>
<gene>
    <name evidence="6" type="ORF">EJ05DRAFT_213943</name>
</gene>
<protein>
    <recommendedName>
        <fullName evidence="3">Pre-rRNA-processing protein</fullName>
    </recommendedName>
</protein>
<comment type="subunit">
    <text evidence="3">Component of the RIX1 complex.</text>
</comment>
<accession>A0A6A6VUV8</accession>
<keyword evidence="3" id="KW-0690">Ribosome biogenesis</keyword>
<dbReference type="GO" id="GO:0005634">
    <property type="term" value="C:nucleus"/>
    <property type="evidence" value="ECO:0007669"/>
    <property type="project" value="UniProtKB-SubCell"/>
</dbReference>
<dbReference type="GeneID" id="54480905"/>
<feature type="domain" description="Pre-rRNA-processing protein Ipi1 N-terminal" evidence="5">
    <location>
        <begin position="133"/>
        <end position="227"/>
    </location>
</feature>
<evidence type="ECO:0000256" key="1">
    <source>
        <dbReference type="ARBA" id="ARBA00004123"/>
    </source>
</evidence>
<keyword evidence="2 3" id="KW-0539">Nucleus</keyword>
<evidence type="ECO:0000259" key="5">
    <source>
        <dbReference type="Pfam" id="PF12333"/>
    </source>
</evidence>